<evidence type="ECO:0000313" key="1">
    <source>
        <dbReference type="EMBL" id="OWZ19510.1"/>
    </source>
</evidence>
<keyword evidence="2" id="KW-1185">Reference proteome</keyword>
<comment type="caution">
    <text evidence="1">The sequence shown here is derived from an EMBL/GenBank/DDBJ whole genome shotgun (WGS) entry which is preliminary data.</text>
</comment>
<sequence>MAKPKPTKGQTGDNEEMKTANNALPMPIFTPVMPPQMVRSSHAALVKWRKERLQYKETMRNRVLAAGGDIDMAMVPIKSTLDKRLLAMWRKLRWKMEEEVVTDKHIWDEVERIITTAKHDTLPNIEVLFKDDLKMDLSKSDVSERVLQYFEKCYDVIDEHSLGACFEDNRGSKEEGKLLIAYLEPVDLRDAVNRSIQYQKQAAKEDETLLHDQIQE</sequence>
<dbReference type="Proteomes" id="UP000198211">
    <property type="component" value="Unassembled WGS sequence"/>
</dbReference>
<name>A0A225WRC8_9STRA</name>
<evidence type="ECO:0000313" key="2">
    <source>
        <dbReference type="Proteomes" id="UP000198211"/>
    </source>
</evidence>
<accession>A0A225WRC8</accession>
<dbReference type="EMBL" id="NBNE01000435">
    <property type="protein sequence ID" value="OWZ19510.1"/>
    <property type="molecule type" value="Genomic_DNA"/>
</dbReference>
<organism evidence="1 2">
    <name type="scientific">Phytophthora megakarya</name>
    <dbReference type="NCBI Taxonomy" id="4795"/>
    <lineage>
        <taxon>Eukaryota</taxon>
        <taxon>Sar</taxon>
        <taxon>Stramenopiles</taxon>
        <taxon>Oomycota</taxon>
        <taxon>Peronosporomycetes</taxon>
        <taxon>Peronosporales</taxon>
        <taxon>Peronosporaceae</taxon>
        <taxon>Phytophthora</taxon>
    </lineage>
</organism>
<reference evidence="2" key="1">
    <citation type="submission" date="2017-03" db="EMBL/GenBank/DDBJ databases">
        <title>Phytopthora megakarya and P. palmivora, two closely related causual agents of cacao black pod achieved similar genome size and gene model numbers by different mechanisms.</title>
        <authorList>
            <person name="Ali S."/>
            <person name="Shao J."/>
            <person name="Larry D.J."/>
            <person name="Kronmiller B."/>
            <person name="Shen D."/>
            <person name="Strem M.D."/>
            <person name="Melnick R.L."/>
            <person name="Guiltinan M.J."/>
            <person name="Tyler B.M."/>
            <person name="Meinhardt L.W."/>
            <person name="Bailey B.A."/>
        </authorList>
    </citation>
    <scope>NUCLEOTIDE SEQUENCE [LARGE SCALE GENOMIC DNA]</scope>
    <source>
        <strain evidence="2">zdho120</strain>
    </source>
</reference>
<gene>
    <name evidence="1" type="ORF">PHMEG_0006245</name>
</gene>
<dbReference type="AlphaFoldDB" id="A0A225WRC8"/>
<protein>
    <submittedName>
        <fullName evidence="1">Uncharacterized protein</fullName>
    </submittedName>
</protein>
<proteinExistence type="predicted"/>